<reference evidence="1 2" key="1">
    <citation type="submission" date="2023-02" db="EMBL/GenBank/DDBJ databases">
        <title>Genome sequence of Sphingomonas naphthae.</title>
        <authorList>
            <person name="Kim S."/>
            <person name="Heo J."/>
            <person name="Kwon S.-W."/>
        </authorList>
    </citation>
    <scope>NUCLEOTIDE SEQUENCE [LARGE SCALE GENOMIC DNA]</scope>
    <source>
        <strain evidence="1 2">KACC 18716</strain>
    </source>
</reference>
<evidence type="ECO:0000313" key="1">
    <source>
        <dbReference type="EMBL" id="WCT73905.1"/>
    </source>
</evidence>
<name>A0ABY7TLT4_9SPHN</name>
<dbReference type="EMBL" id="CP117411">
    <property type="protein sequence ID" value="WCT73905.1"/>
    <property type="molecule type" value="Genomic_DNA"/>
</dbReference>
<dbReference type="Proteomes" id="UP001220395">
    <property type="component" value="Chromosome"/>
</dbReference>
<dbReference type="RefSeq" id="WP_273688525.1">
    <property type="nucleotide sequence ID" value="NZ_CP117411.1"/>
</dbReference>
<proteinExistence type="predicted"/>
<keyword evidence="2" id="KW-1185">Reference proteome</keyword>
<accession>A0ABY7TLT4</accession>
<gene>
    <name evidence="1" type="ORF">PQ455_01340</name>
</gene>
<organism evidence="1 2">
    <name type="scientific">Sphingomonas naphthae</name>
    <dbReference type="NCBI Taxonomy" id="1813468"/>
    <lineage>
        <taxon>Bacteria</taxon>
        <taxon>Pseudomonadati</taxon>
        <taxon>Pseudomonadota</taxon>
        <taxon>Alphaproteobacteria</taxon>
        <taxon>Sphingomonadales</taxon>
        <taxon>Sphingomonadaceae</taxon>
        <taxon>Sphingomonas</taxon>
    </lineage>
</organism>
<sequence length="143" mass="15419">MDQEWLLRIEHNLVGRCGSIARREADWVFNLDGSGSISLPIPWRIVANGRIAFADEDDGQQFGLPAPVNGEDLVNQLLVGQAIAGITIDGETADLSLQFEGNVRLDAFNYSAGYEGWQINLPAESGGMWVIALGGGDVTVFAE</sequence>
<protein>
    <submittedName>
        <fullName evidence="1">Uncharacterized protein</fullName>
    </submittedName>
</protein>
<evidence type="ECO:0000313" key="2">
    <source>
        <dbReference type="Proteomes" id="UP001220395"/>
    </source>
</evidence>